<keyword evidence="2" id="KW-1185">Reference proteome</keyword>
<dbReference type="InterPro" id="IPR053786">
    <property type="entry name" value="LEPRxLL_CS"/>
</dbReference>
<dbReference type="RefSeq" id="WP_157798012.1">
    <property type="nucleotide sequence ID" value="NZ_PGEX01000001.1"/>
</dbReference>
<dbReference type="EMBL" id="PGEX01000001">
    <property type="protein sequence ID" value="PJJ42281.1"/>
    <property type="molecule type" value="Genomic_DNA"/>
</dbReference>
<dbReference type="NCBIfam" id="NF012209">
    <property type="entry name" value="LEPR-8K"/>
    <property type="match status" value="1"/>
</dbReference>
<name>A0A2M9A972_9BACT</name>
<accession>A0A2M9A972</accession>
<comment type="caution">
    <text evidence="1">The sequence shown here is derived from an EMBL/GenBank/DDBJ whole genome shotgun (WGS) entry which is preliminary data.</text>
</comment>
<proteinExistence type="predicted"/>
<dbReference type="Proteomes" id="UP000231134">
    <property type="component" value="Unassembled WGS sequence"/>
</dbReference>
<evidence type="ECO:0000313" key="1">
    <source>
        <dbReference type="EMBL" id="PJJ42281.1"/>
    </source>
</evidence>
<organism evidence="1 2">
    <name type="scientific">Hallerella succinigenes</name>
    <dbReference type="NCBI Taxonomy" id="1896222"/>
    <lineage>
        <taxon>Bacteria</taxon>
        <taxon>Pseudomonadati</taxon>
        <taxon>Fibrobacterota</taxon>
        <taxon>Fibrobacteria</taxon>
        <taxon>Fibrobacterales</taxon>
        <taxon>Fibrobacteraceae</taxon>
        <taxon>Hallerella</taxon>
    </lineage>
</organism>
<protein>
    <submittedName>
        <fullName evidence="1">Uncharacterized protein</fullName>
    </submittedName>
</protein>
<dbReference type="AlphaFoldDB" id="A0A2M9A972"/>
<evidence type="ECO:0000313" key="2">
    <source>
        <dbReference type="Proteomes" id="UP000231134"/>
    </source>
</evidence>
<sequence length="41" mass="4763">MSKEKLNKKNQNYTIESLEPRYMMSADAPIDLSVRCLKDSD</sequence>
<gene>
    <name evidence="1" type="ORF">BGX16_2305</name>
</gene>
<reference evidence="1 2" key="1">
    <citation type="submission" date="2017-11" db="EMBL/GenBank/DDBJ databases">
        <title>Animal gut microbial communities from fecal samples from Wisconsin, USA.</title>
        <authorList>
            <person name="Neumann A."/>
        </authorList>
    </citation>
    <scope>NUCLEOTIDE SEQUENCE [LARGE SCALE GENOMIC DNA]</scope>
    <source>
        <strain evidence="1 2">UWS3</strain>
    </source>
</reference>